<evidence type="ECO:0000313" key="2">
    <source>
        <dbReference type="EMBL" id="ETN61858.1"/>
    </source>
</evidence>
<dbReference type="EMBL" id="ADMH02001605">
    <property type="protein sequence ID" value="ETN61858.1"/>
    <property type="molecule type" value="Genomic_DNA"/>
</dbReference>
<dbReference type="InterPro" id="IPR021298">
    <property type="entry name" value="CFAP298"/>
</dbReference>
<dbReference type="GO" id="GO:0003352">
    <property type="term" value="P:regulation of cilium movement"/>
    <property type="evidence" value="ECO:0007669"/>
    <property type="project" value="InterPro"/>
</dbReference>
<reference evidence="2" key="3">
    <citation type="journal article" date="2013" name="Nucleic Acids Res.">
        <title>The genome of Anopheles darlingi, the main neotropical malaria vector.</title>
        <authorList>
            <person name="Marinotti O."/>
            <person name="Cerqueira G.C."/>
            <person name="de Almeida L.G."/>
            <person name="Ferro M.I."/>
            <person name="Loreto E.L."/>
            <person name="Zaha A."/>
            <person name="Teixeira S.M."/>
            <person name="Wespiser A.R."/>
            <person name="Almeida E Silva A."/>
            <person name="Schlindwein A.D."/>
            <person name="Pacheco A.C."/>
            <person name="Silva A.L."/>
            <person name="Graveley B.R."/>
            <person name="Walenz B.P."/>
            <person name="Lima Bde A."/>
            <person name="Ribeiro C.A."/>
            <person name="Nunes-Silva C.G."/>
            <person name="de Carvalho C.R."/>
            <person name="Soares C.M."/>
            <person name="de Menezes C.B."/>
            <person name="Matiolli C."/>
            <person name="Caffrey D."/>
            <person name="Araujo D.A."/>
            <person name="de Oliveira D.M."/>
            <person name="Golenbock D."/>
            <person name="Grisard E.C."/>
            <person name="Fantinatti-Garboggini F."/>
            <person name="de Carvalho F.M."/>
            <person name="Barcellos F.G."/>
            <person name="Prosdocimi F."/>
            <person name="May G."/>
            <person name="Azevedo Junior G.M."/>
            <person name="Guimaraes G.M."/>
            <person name="Goldman G.H."/>
            <person name="Padilha I.Q."/>
            <person name="Batista Jda S."/>
            <person name="Ferro J.A."/>
            <person name="Ribeiro J.M."/>
            <person name="Fietto J.L."/>
            <person name="Dabbas K.M."/>
            <person name="Cerdeira L."/>
            <person name="Agnez-Lima L.F."/>
            <person name="Brocchi M."/>
            <person name="de Carvalho M.O."/>
            <person name="Teixeira Mde M."/>
            <person name="Diniz Maia Mde M."/>
            <person name="Goldman M.H."/>
            <person name="Cruz Schneider M.P."/>
            <person name="Felipe M.S."/>
            <person name="Hungria M."/>
            <person name="Nicolas M.F."/>
            <person name="Pereira M."/>
            <person name="Montes M.A."/>
            <person name="Cantao M.E."/>
            <person name="Vincentz M."/>
            <person name="Rafael M.S."/>
            <person name="Silverman N."/>
            <person name="Stoco P.H."/>
            <person name="Souza R.C."/>
            <person name="Vicentini R."/>
            <person name="Gazzinelli R.T."/>
            <person name="Neves Rde O."/>
            <person name="Silva R."/>
            <person name="Astolfi-Filho S."/>
            <person name="Maciel T.E."/>
            <person name="Urmenyi T.P."/>
            <person name="Tadei W.P."/>
            <person name="Camargo E.P."/>
            <person name="de Vasconcelos A.T."/>
        </authorList>
    </citation>
    <scope>NUCLEOTIDE SEQUENCE</scope>
</reference>
<organism evidence="2">
    <name type="scientific">Anopheles darlingi</name>
    <name type="common">Mosquito</name>
    <dbReference type="NCBI Taxonomy" id="43151"/>
    <lineage>
        <taxon>Eukaryota</taxon>
        <taxon>Metazoa</taxon>
        <taxon>Ecdysozoa</taxon>
        <taxon>Arthropoda</taxon>
        <taxon>Hexapoda</taxon>
        <taxon>Insecta</taxon>
        <taxon>Pterygota</taxon>
        <taxon>Neoptera</taxon>
        <taxon>Endopterygota</taxon>
        <taxon>Diptera</taxon>
        <taxon>Nematocera</taxon>
        <taxon>Culicoidea</taxon>
        <taxon>Culicidae</taxon>
        <taxon>Anophelinae</taxon>
        <taxon>Anopheles</taxon>
    </lineage>
</organism>
<gene>
    <name evidence="2" type="ORF">AND_006479</name>
</gene>
<dbReference type="Pfam" id="PF11069">
    <property type="entry name" value="CFAP298"/>
    <property type="match status" value="1"/>
</dbReference>
<dbReference type="eggNOG" id="ENOG502QQ3Z">
    <property type="taxonomic scope" value="Eukaryota"/>
</dbReference>
<reference evidence="3" key="4">
    <citation type="submission" date="2015-06" db="UniProtKB">
        <authorList>
            <consortium name="EnsemblMetazoa"/>
        </authorList>
    </citation>
    <scope>IDENTIFICATION</scope>
</reference>
<sequence length="321" mass="36126">MVLLHVKRGEESQFLYETSTGVRVEQLGYELVTIYNGRLKVSRVCSEIEELAKHGTMLPPDMLGLTDEQVEELHLVDEWADKCVPSGGWRFNRDAVGRRNGRQPQPKMVEVLEKAVADAKEIVSKKLTTEGKPMTQRTVQEALDLLRGAVMIVYPMQLPPHDPIRMEFNNTEDLTGTQVKVTSFLQLGWLASLEVIEPAKVQLWFAGKLMLNDKLLGEIVGQNEKTKIIVKLAKLNEGAPGREPVVSEDARRQMMAHAYRRQEELKARSFTLNFFPPDNGYNKVAQEWMLLDKDDGGGLGEGKREGLKRLRVASAVAFEGV</sequence>
<keyword evidence="4" id="KW-1185">Reference proteome</keyword>
<reference evidence="2" key="2">
    <citation type="submission" date="2010-05" db="EMBL/GenBank/DDBJ databases">
        <authorList>
            <person name="Almeida L.G."/>
            <person name="Nicolas M.F."/>
            <person name="Souza R.C."/>
            <person name="Vasconcelos A.T.R."/>
        </authorList>
    </citation>
    <scope>NUCLEOTIDE SEQUENCE</scope>
</reference>
<dbReference type="PANTHER" id="PTHR13238:SF0">
    <property type="entry name" value="CILIA- AND FLAGELLA-ASSOCIATED PROTEIN 298"/>
    <property type="match status" value="1"/>
</dbReference>
<protein>
    <submittedName>
        <fullName evidence="2 3">Uncharacterized protein</fullName>
    </submittedName>
</protein>
<accession>W5JET8</accession>
<dbReference type="STRING" id="43151.W5JET8"/>
<evidence type="ECO:0000313" key="4">
    <source>
        <dbReference type="Proteomes" id="UP000000673"/>
    </source>
</evidence>
<proteinExistence type="inferred from homology"/>
<reference evidence="2 4" key="1">
    <citation type="journal article" date="2010" name="BMC Genomics">
        <title>Combination of measures distinguishes pre-miRNAs from other stem-loops in the genome of the newly sequenced Anopheles darlingi.</title>
        <authorList>
            <person name="Mendes N.D."/>
            <person name="Freitas A.T."/>
            <person name="Vasconcelos A.T."/>
            <person name="Sagot M.F."/>
        </authorList>
    </citation>
    <scope>NUCLEOTIDE SEQUENCE</scope>
</reference>
<comment type="similarity">
    <text evidence="1">Belongs to the CFAP298 family.</text>
</comment>
<dbReference type="VEuPathDB" id="VectorBase:ADAC006479"/>
<dbReference type="OMA" id="YRKQEEW"/>
<dbReference type="AlphaFoldDB" id="W5JET8"/>
<evidence type="ECO:0000256" key="1">
    <source>
        <dbReference type="ARBA" id="ARBA00009619"/>
    </source>
</evidence>
<evidence type="ECO:0000313" key="3">
    <source>
        <dbReference type="EnsemblMetazoa" id="ADAC006479-PA"/>
    </source>
</evidence>
<dbReference type="HOGENOM" id="CLU_064854_0_0_1"/>
<dbReference type="VEuPathDB" id="VectorBase:ADAR2_012146"/>
<dbReference type="Proteomes" id="UP000000673">
    <property type="component" value="Unassembled WGS sequence"/>
</dbReference>
<dbReference type="PANTHER" id="PTHR13238">
    <property type="entry name" value="PROTEIN C21ORF59"/>
    <property type="match status" value="1"/>
</dbReference>
<dbReference type="EnsemblMetazoa" id="ADAC006479-RA">
    <property type="protein sequence ID" value="ADAC006479-PA"/>
    <property type="gene ID" value="ADAC006479"/>
</dbReference>
<dbReference type="FunCoup" id="W5JET8">
    <property type="interactions" value="27"/>
</dbReference>
<name>W5JET8_ANODA</name>